<dbReference type="EMBL" id="BPLR01009667">
    <property type="protein sequence ID" value="GIY33646.1"/>
    <property type="molecule type" value="Genomic_DNA"/>
</dbReference>
<evidence type="ECO:0000313" key="1">
    <source>
        <dbReference type="EMBL" id="GIY33646.1"/>
    </source>
</evidence>
<reference evidence="1 2" key="1">
    <citation type="submission" date="2021-06" db="EMBL/GenBank/DDBJ databases">
        <title>Caerostris extrusa draft genome.</title>
        <authorList>
            <person name="Kono N."/>
            <person name="Arakawa K."/>
        </authorList>
    </citation>
    <scope>NUCLEOTIDE SEQUENCE [LARGE SCALE GENOMIC DNA]</scope>
</reference>
<accession>A0AAV4SKC8</accession>
<dbReference type="Proteomes" id="UP001054945">
    <property type="component" value="Unassembled WGS sequence"/>
</dbReference>
<protein>
    <submittedName>
        <fullName evidence="1">Uncharacterized protein</fullName>
    </submittedName>
</protein>
<proteinExistence type="predicted"/>
<evidence type="ECO:0000313" key="2">
    <source>
        <dbReference type="Proteomes" id="UP001054945"/>
    </source>
</evidence>
<sequence>MSAFTELQSFPGIAPESLYIMARSSNFTQLFDFRFDASSLSMAKIGKRSGQYFASSCVRGTFSIHDLNSPKQCDYSSFVSDVILESCVKRKLVSKLASKDIVRGSISHFAEYTDIWTKCAEIAHGSSCNGSKYHTPEVLELKVHIINTWNELDELLDHSRDPNNPNEELCINNIRQTVRTCLPIIKAYYFGYGEGDVRVIQLFMDCLSSDIKLCDKSVKSVLLEIMEKNILGKVHLSDQMDLAFEALGTCDADSLKVIFKTVEIFLNISLHILNDYQLLSICFPIEAFSDDREDIDHCLEISSHPDIDACVPGLFDLLNSIARGDPQSMAVLRSIDQKRACLGIAFHGCPGSSRYIMRKIVHALYGLNLDIPFDRNSILSRPGLPKFYNVAEAIRNCLQKTVCRSEICCKQLADAMVNILLNKSLQFPIMQNSDCMESSYKKFVSECSEEGHSYTARILYSVKLAYNKLEILGITHLPVKPPYNLPVDDVLFIVTLSPQPPYKLPRDIITGVDLCLKIANLRRCSQPTHSSRSNIGGYGYLTRLKFNASILIPSLFVMT</sequence>
<name>A0AAV4SKC8_CAEEX</name>
<organism evidence="1 2">
    <name type="scientific">Caerostris extrusa</name>
    <name type="common">Bark spider</name>
    <name type="synonym">Caerostris bankana</name>
    <dbReference type="NCBI Taxonomy" id="172846"/>
    <lineage>
        <taxon>Eukaryota</taxon>
        <taxon>Metazoa</taxon>
        <taxon>Ecdysozoa</taxon>
        <taxon>Arthropoda</taxon>
        <taxon>Chelicerata</taxon>
        <taxon>Arachnida</taxon>
        <taxon>Araneae</taxon>
        <taxon>Araneomorphae</taxon>
        <taxon>Entelegynae</taxon>
        <taxon>Araneoidea</taxon>
        <taxon>Araneidae</taxon>
        <taxon>Caerostris</taxon>
    </lineage>
</organism>
<gene>
    <name evidence="1" type="primary">AVEN_138649_1</name>
    <name evidence="1" type="ORF">CEXT_236081</name>
</gene>
<keyword evidence="2" id="KW-1185">Reference proteome</keyword>
<comment type="caution">
    <text evidence="1">The sequence shown here is derived from an EMBL/GenBank/DDBJ whole genome shotgun (WGS) entry which is preliminary data.</text>
</comment>
<dbReference type="AlphaFoldDB" id="A0AAV4SKC8"/>